<organism evidence="2">
    <name type="scientific">marine sediment metagenome</name>
    <dbReference type="NCBI Taxonomy" id="412755"/>
    <lineage>
        <taxon>unclassified sequences</taxon>
        <taxon>metagenomes</taxon>
        <taxon>ecological metagenomes</taxon>
    </lineage>
</organism>
<accession>X1P5D4</accession>
<dbReference type="AlphaFoldDB" id="X1P5D4"/>
<keyword evidence="1" id="KW-0812">Transmembrane</keyword>
<evidence type="ECO:0000256" key="1">
    <source>
        <dbReference type="SAM" id="Phobius"/>
    </source>
</evidence>
<gene>
    <name evidence="2" type="ORF">S06H3_32028</name>
</gene>
<evidence type="ECO:0000313" key="2">
    <source>
        <dbReference type="EMBL" id="GAI26134.1"/>
    </source>
</evidence>
<name>X1P5D4_9ZZZZ</name>
<sequence>MNDFIFAIITVLLIVIIIYLFTRKSGGDVKILQDEL</sequence>
<proteinExistence type="predicted"/>
<feature type="non-terminal residue" evidence="2">
    <location>
        <position position="36"/>
    </location>
</feature>
<keyword evidence="1" id="KW-1133">Transmembrane helix</keyword>
<dbReference type="EMBL" id="BARV01019007">
    <property type="protein sequence ID" value="GAI26134.1"/>
    <property type="molecule type" value="Genomic_DNA"/>
</dbReference>
<protein>
    <submittedName>
        <fullName evidence="2">Uncharacterized protein</fullName>
    </submittedName>
</protein>
<keyword evidence="1" id="KW-0472">Membrane</keyword>
<comment type="caution">
    <text evidence="2">The sequence shown here is derived from an EMBL/GenBank/DDBJ whole genome shotgun (WGS) entry which is preliminary data.</text>
</comment>
<feature type="transmembrane region" description="Helical" evidence="1">
    <location>
        <begin position="6"/>
        <end position="22"/>
    </location>
</feature>
<reference evidence="2" key="1">
    <citation type="journal article" date="2014" name="Front. Microbiol.">
        <title>High frequency of phylogenetically diverse reductive dehalogenase-homologous genes in deep subseafloor sedimentary metagenomes.</title>
        <authorList>
            <person name="Kawai M."/>
            <person name="Futagami T."/>
            <person name="Toyoda A."/>
            <person name="Takaki Y."/>
            <person name="Nishi S."/>
            <person name="Hori S."/>
            <person name="Arai W."/>
            <person name="Tsubouchi T."/>
            <person name="Morono Y."/>
            <person name="Uchiyama I."/>
            <person name="Ito T."/>
            <person name="Fujiyama A."/>
            <person name="Inagaki F."/>
            <person name="Takami H."/>
        </authorList>
    </citation>
    <scope>NUCLEOTIDE SEQUENCE</scope>
    <source>
        <strain evidence="2">Expedition CK06-06</strain>
    </source>
</reference>